<dbReference type="Proteomes" id="UP000305131">
    <property type="component" value="Unassembled WGS sequence"/>
</dbReference>
<name>A0A6C1K9F6_XANAU</name>
<evidence type="ECO:0000256" key="2">
    <source>
        <dbReference type="ARBA" id="ARBA00022737"/>
    </source>
</evidence>
<dbReference type="Pfam" id="PF00005">
    <property type="entry name" value="ABC_tran"/>
    <property type="match status" value="2"/>
</dbReference>
<dbReference type="InterPro" id="IPR037118">
    <property type="entry name" value="Val-tRNA_synth_C_sf"/>
</dbReference>
<dbReference type="SUPFAM" id="SSF52540">
    <property type="entry name" value="P-loop containing nucleoside triphosphate hydrolases"/>
    <property type="match status" value="2"/>
</dbReference>
<dbReference type="PANTHER" id="PTHR19211:SF14">
    <property type="entry name" value="ATP-BINDING CASSETTE SUB-FAMILY F MEMBER 1"/>
    <property type="match status" value="1"/>
</dbReference>
<dbReference type="GO" id="GO:0005524">
    <property type="term" value="F:ATP binding"/>
    <property type="evidence" value="ECO:0007669"/>
    <property type="project" value="UniProtKB-KW"/>
</dbReference>
<keyword evidence="2" id="KW-0677">Repeat</keyword>
<dbReference type="FunFam" id="3.40.50.300:FF:000011">
    <property type="entry name" value="Putative ABC transporter ATP-binding component"/>
    <property type="match status" value="1"/>
</dbReference>
<dbReference type="InterPro" id="IPR017871">
    <property type="entry name" value="ABC_transporter-like_CS"/>
</dbReference>
<dbReference type="OrthoDB" id="9808609at2"/>
<dbReference type="InterPro" id="IPR032781">
    <property type="entry name" value="ABC_tran_Xtn"/>
</dbReference>
<dbReference type="InterPro" id="IPR003593">
    <property type="entry name" value="AAA+_ATPase"/>
</dbReference>
<feature type="domain" description="ABC transporter" evidence="6">
    <location>
        <begin position="2"/>
        <end position="243"/>
    </location>
</feature>
<dbReference type="PROSITE" id="PS00211">
    <property type="entry name" value="ABC_TRANSPORTER_1"/>
    <property type="match status" value="2"/>
</dbReference>
<dbReference type="GO" id="GO:0016887">
    <property type="term" value="F:ATP hydrolysis activity"/>
    <property type="evidence" value="ECO:0007669"/>
    <property type="project" value="InterPro"/>
</dbReference>
<organism evidence="7 8">
    <name type="scientific">Xanthobacter autotrophicus</name>
    <dbReference type="NCBI Taxonomy" id="280"/>
    <lineage>
        <taxon>Bacteria</taxon>
        <taxon>Pseudomonadati</taxon>
        <taxon>Pseudomonadota</taxon>
        <taxon>Alphaproteobacteria</taxon>
        <taxon>Hyphomicrobiales</taxon>
        <taxon>Xanthobacteraceae</taxon>
        <taxon>Xanthobacter</taxon>
    </lineage>
</organism>
<evidence type="ECO:0000313" key="7">
    <source>
        <dbReference type="EMBL" id="TLX40929.1"/>
    </source>
</evidence>
<evidence type="ECO:0000259" key="6">
    <source>
        <dbReference type="PROSITE" id="PS50893"/>
    </source>
</evidence>
<comment type="caution">
    <text evidence="7">The sequence shown here is derived from an EMBL/GenBank/DDBJ whole genome shotgun (WGS) entry which is preliminary data.</text>
</comment>
<dbReference type="InterPro" id="IPR050611">
    <property type="entry name" value="ABCF"/>
</dbReference>
<feature type="coiled-coil region" evidence="5">
    <location>
        <begin position="553"/>
        <end position="614"/>
    </location>
</feature>
<dbReference type="Gene3D" id="1.10.287.380">
    <property type="entry name" value="Valyl-tRNA synthetase, C-terminal domain"/>
    <property type="match status" value="1"/>
</dbReference>
<sequence length="627" mass="68711">MIVLDDISLRLAGRLLIDHASVAIPENARVGVVGRNGSGKTTLFKAIVGELELESGAVRLPNRTRIGRVAQEAPAGPDSLLERVLAADTERAQLLHERETTHDPMRMGEIEMRLLDIDAHSAPARAATILAGLGFDESAQQRPCSEFSGGWRMRVALAALLFTEPDLLLLDEPTNYLDLEGTLWLQDYLAHYPRTVILISHDRDLLDESVDHILHLTGKKLTLYKGGFTGFDRQRRERLLLDQKARKKQEMQRAHMESFVARFRAKATKAKQAQSRLKALARMEPLAAQVSEEAAAISIRHPERLLSPPILVMNHVSVGYVPGKPILRNLDLRIDEDDRIALLGPNGNGKSTFAKLIAGRLEAESGSVVRADKLEVAYLAQHQIDELIPGDSPAQHVRKLMPDAPEARVRGRAAEMGFSGGAADTKVSALSGGEKARLLLGLATFHGPHLLILDEPTNHLDIEARAALIEAINDYPGAVILVSHDRHLLEACADQLWRVSGGTVKAYDGDLDQYKREVLSKSDGDRMTDAGRKDKAELKKDGTPADGKRRVATGPLKKRIRELEAAVEKLEKEIAGIDVKLAVPDLHAKKPLDAARFAKARAEAVEKLAQVEEEWLAVSAELETAGG</sequence>
<dbReference type="GeneID" id="95775934"/>
<evidence type="ECO:0000313" key="8">
    <source>
        <dbReference type="Proteomes" id="UP000305131"/>
    </source>
</evidence>
<dbReference type="PANTHER" id="PTHR19211">
    <property type="entry name" value="ATP-BINDING TRANSPORT PROTEIN-RELATED"/>
    <property type="match status" value="1"/>
</dbReference>
<dbReference type="RefSeq" id="WP_138401440.1">
    <property type="nucleotide sequence ID" value="NZ_JBAFVI010000007.1"/>
</dbReference>
<evidence type="ECO:0000256" key="3">
    <source>
        <dbReference type="ARBA" id="ARBA00022741"/>
    </source>
</evidence>
<dbReference type="PROSITE" id="PS50893">
    <property type="entry name" value="ABC_TRANSPORTER_2"/>
    <property type="match status" value="2"/>
</dbReference>
<reference evidence="7 8" key="1">
    <citation type="submission" date="2019-05" db="EMBL/GenBank/DDBJ databases">
        <authorList>
            <person name="Zhou X."/>
        </authorList>
    </citation>
    <scope>NUCLEOTIDE SEQUENCE [LARGE SCALE GENOMIC DNA]</scope>
    <source>
        <strain evidence="7 8">DSM 432</strain>
    </source>
</reference>
<accession>A0A6C1K9F6</accession>
<dbReference type="EMBL" id="VAUP01000041">
    <property type="protein sequence ID" value="TLX40929.1"/>
    <property type="molecule type" value="Genomic_DNA"/>
</dbReference>
<dbReference type="InterPro" id="IPR027417">
    <property type="entry name" value="P-loop_NTPase"/>
</dbReference>
<evidence type="ECO:0000256" key="1">
    <source>
        <dbReference type="ARBA" id="ARBA00005417"/>
    </source>
</evidence>
<dbReference type="CDD" id="cd03221">
    <property type="entry name" value="ABCF_EF-3"/>
    <property type="match status" value="2"/>
</dbReference>
<gene>
    <name evidence="7" type="ORF">FBQ73_20985</name>
</gene>
<protein>
    <submittedName>
        <fullName evidence="7">ABC-F family ATP-binding cassette domain-containing protein</fullName>
    </submittedName>
</protein>
<dbReference type="SMART" id="SM00382">
    <property type="entry name" value="AAA"/>
    <property type="match status" value="2"/>
</dbReference>
<dbReference type="Pfam" id="PF12848">
    <property type="entry name" value="ABC_tran_Xtn"/>
    <property type="match status" value="1"/>
</dbReference>
<comment type="similarity">
    <text evidence="1">Belongs to the ABC transporter superfamily.</text>
</comment>
<proteinExistence type="inferred from homology"/>
<keyword evidence="3" id="KW-0547">Nucleotide-binding</keyword>
<evidence type="ECO:0000256" key="5">
    <source>
        <dbReference type="SAM" id="Coils"/>
    </source>
</evidence>
<evidence type="ECO:0000256" key="4">
    <source>
        <dbReference type="ARBA" id="ARBA00022840"/>
    </source>
</evidence>
<feature type="domain" description="ABC transporter" evidence="6">
    <location>
        <begin position="311"/>
        <end position="526"/>
    </location>
</feature>
<dbReference type="InterPro" id="IPR003439">
    <property type="entry name" value="ABC_transporter-like_ATP-bd"/>
</dbReference>
<keyword evidence="4 7" id="KW-0067">ATP-binding</keyword>
<keyword evidence="5" id="KW-0175">Coiled coil</keyword>
<dbReference type="AlphaFoldDB" id="A0A6C1K9F6"/>
<dbReference type="Gene3D" id="3.40.50.300">
    <property type="entry name" value="P-loop containing nucleotide triphosphate hydrolases"/>
    <property type="match status" value="2"/>
</dbReference>